<dbReference type="Proteomes" id="UP000595362">
    <property type="component" value="Chromosome"/>
</dbReference>
<sequence length="365" mass="40469">MLRSFFARTQSRDDILAILGASLKKRDETTARDKLLELLQSHVQDPEIVQPVNIALAHMASWDDPYQLLVTTGKMTEHVTDSRALATLADHYAINAARQLESSDPLYALSTYGQVFEHSPGETDHQLSCLEGILRITESPHPADIEPMARHLVTLAEAADNHDPAQLRLHNRVMDMAEQVRDPVLAMELYLAIYGNSDDGSGLERDSFQALMALSQNPAEKDGAAIIEGLYHAHEIGANNPIQRAEIENRLIVLADASCERDPLTAYAAYHFLLEELPAQDRREQGLMTKMMHLSESLATRDQESVMSGLALLQKRAGQNSSIFSRARHLHESMTARLSPATYPDLKPLSPKNFSIIHGSGITPL</sequence>
<evidence type="ECO:0000313" key="1">
    <source>
        <dbReference type="EMBL" id="QQG35920.1"/>
    </source>
</evidence>
<dbReference type="AlphaFoldDB" id="A0A7T5UH12"/>
<name>A0A7T5UH12_9BACT</name>
<accession>A0A7T5UH12</accession>
<evidence type="ECO:0000313" key="2">
    <source>
        <dbReference type="Proteomes" id="UP000595362"/>
    </source>
</evidence>
<dbReference type="EMBL" id="CP066681">
    <property type="protein sequence ID" value="QQG35920.1"/>
    <property type="molecule type" value="Genomic_DNA"/>
</dbReference>
<reference evidence="1 2" key="1">
    <citation type="submission" date="2020-07" db="EMBL/GenBank/DDBJ databases">
        <title>Huge and variable diversity of episymbiotic CPR bacteria and DPANN archaea in groundwater ecosystems.</title>
        <authorList>
            <person name="He C.Y."/>
            <person name="Keren R."/>
            <person name="Whittaker M."/>
            <person name="Farag I.F."/>
            <person name="Doudna J."/>
            <person name="Cate J.H.D."/>
            <person name="Banfield J.F."/>
        </authorList>
    </citation>
    <scope>NUCLEOTIDE SEQUENCE [LARGE SCALE GENOMIC DNA]</scope>
    <source>
        <strain evidence="1">NC_groundwater_70_Ag_B-0.1um_54_66</strain>
    </source>
</reference>
<protein>
    <submittedName>
        <fullName evidence="1">Uncharacterized protein</fullName>
    </submittedName>
</protein>
<proteinExistence type="predicted"/>
<gene>
    <name evidence="1" type="ORF">HYS17_10520</name>
</gene>
<organism evidence="1 2">
    <name type="scientific">Micavibrio aeruginosavorus</name>
    <dbReference type="NCBI Taxonomy" id="349221"/>
    <lineage>
        <taxon>Bacteria</taxon>
        <taxon>Pseudomonadati</taxon>
        <taxon>Bdellovibrionota</taxon>
        <taxon>Bdellovibrionia</taxon>
        <taxon>Bdellovibrionales</taxon>
        <taxon>Pseudobdellovibrionaceae</taxon>
        <taxon>Micavibrio</taxon>
    </lineage>
</organism>